<dbReference type="EMBL" id="GL348713">
    <property type="protein sequence ID" value="EFH67464.1"/>
    <property type="molecule type" value="Genomic_DNA"/>
</dbReference>
<protein>
    <submittedName>
        <fullName evidence="2">Predicted protein</fullName>
    </submittedName>
</protein>
<reference evidence="3" key="1">
    <citation type="journal article" date="2011" name="Nat. Genet.">
        <title>The Arabidopsis lyrata genome sequence and the basis of rapid genome size change.</title>
        <authorList>
            <person name="Hu T.T."/>
            <person name="Pattyn P."/>
            <person name="Bakker E.G."/>
            <person name="Cao J."/>
            <person name="Cheng J.-F."/>
            <person name="Clark R.M."/>
            <person name="Fahlgren N."/>
            <person name="Fawcett J.A."/>
            <person name="Grimwood J."/>
            <person name="Gundlach H."/>
            <person name="Haberer G."/>
            <person name="Hollister J.D."/>
            <person name="Ossowski S."/>
            <person name="Ottilar R.P."/>
            <person name="Salamov A.A."/>
            <person name="Schneeberger K."/>
            <person name="Spannagl M."/>
            <person name="Wang X."/>
            <person name="Yang L."/>
            <person name="Nasrallah M.E."/>
            <person name="Bergelson J."/>
            <person name="Carrington J.C."/>
            <person name="Gaut B.S."/>
            <person name="Schmutz J."/>
            <person name="Mayer K.F.X."/>
            <person name="Van de Peer Y."/>
            <person name="Grigoriev I.V."/>
            <person name="Nordborg M."/>
            <person name="Weigel D."/>
            <person name="Guo Y.-L."/>
        </authorList>
    </citation>
    <scope>NUCLEOTIDE SEQUENCE [LARGE SCALE GENOMIC DNA]</scope>
    <source>
        <strain evidence="3">cv. MN47</strain>
    </source>
</reference>
<proteinExistence type="predicted"/>
<feature type="region of interest" description="Disordered" evidence="1">
    <location>
        <begin position="224"/>
        <end position="254"/>
    </location>
</feature>
<sequence length="254" mass="28380">MLGAEMYGNAVPEMTAAEMYGNIVSETPIAEMNAEDNCNSEDERVLREFEAIEERERQLAKDKGKGVVTETEDLNLECDECYTDGLNGLSSNSDDHYGNCNWSDYLRSEYPQDNGECGLEETGPSEVPVPQDGECKRMPDDPDSLLQRGSDVGDEVLSYVTTARNPRIPRPETEDLMNYEQSLPTEDAEPVFDDTFDLTNTNDLIYPVPNQGDEDVPPVLVETQFNPPTNPPGPGRRRKRRIPSAGEQVVMLYT</sequence>
<gene>
    <name evidence="2" type="ORF">ARALYDRAFT_336649</name>
</gene>
<evidence type="ECO:0000256" key="1">
    <source>
        <dbReference type="SAM" id="MobiDB-lite"/>
    </source>
</evidence>
<dbReference type="Proteomes" id="UP000008694">
    <property type="component" value="Unassembled WGS sequence"/>
</dbReference>
<evidence type="ECO:0000313" key="2">
    <source>
        <dbReference type="EMBL" id="EFH67464.1"/>
    </source>
</evidence>
<dbReference type="AlphaFoldDB" id="D7KLY0"/>
<organism evidence="3">
    <name type="scientific">Arabidopsis lyrata subsp. lyrata</name>
    <name type="common">Lyre-leaved rock-cress</name>
    <dbReference type="NCBI Taxonomy" id="81972"/>
    <lineage>
        <taxon>Eukaryota</taxon>
        <taxon>Viridiplantae</taxon>
        <taxon>Streptophyta</taxon>
        <taxon>Embryophyta</taxon>
        <taxon>Tracheophyta</taxon>
        <taxon>Spermatophyta</taxon>
        <taxon>Magnoliopsida</taxon>
        <taxon>eudicotyledons</taxon>
        <taxon>Gunneridae</taxon>
        <taxon>Pentapetalae</taxon>
        <taxon>rosids</taxon>
        <taxon>malvids</taxon>
        <taxon>Brassicales</taxon>
        <taxon>Brassicaceae</taxon>
        <taxon>Camelineae</taxon>
        <taxon>Arabidopsis</taxon>
    </lineage>
</organism>
<dbReference type="HOGENOM" id="CLU_1095570_0_0_1"/>
<accession>D7KLY0</accession>
<evidence type="ECO:0000313" key="3">
    <source>
        <dbReference type="Proteomes" id="UP000008694"/>
    </source>
</evidence>
<dbReference type="Gramene" id="fgenesh1_pg.C_scaffold_1003214">
    <property type="protein sequence ID" value="fgenesh1_pg.C_scaffold_1003214"/>
    <property type="gene ID" value="fgenesh1_pg.C_scaffold_1003214"/>
</dbReference>
<keyword evidence="3" id="KW-1185">Reference proteome</keyword>
<name>D7KLY0_ARALL</name>